<accession>A0A254TFC0</accession>
<dbReference type="InterPro" id="IPR036271">
    <property type="entry name" value="Tet_transcr_reg_TetR-rel_C_sf"/>
</dbReference>
<feature type="DNA-binding region" description="H-T-H motif" evidence="4">
    <location>
        <begin position="32"/>
        <end position="51"/>
    </location>
</feature>
<evidence type="ECO:0000256" key="1">
    <source>
        <dbReference type="ARBA" id="ARBA00023015"/>
    </source>
</evidence>
<dbReference type="InterPro" id="IPR009057">
    <property type="entry name" value="Homeodomain-like_sf"/>
</dbReference>
<keyword evidence="2 4" id="KW-0238">DNA-binding</keyword>
<keyword evidence="1" id="KW-0805">Transcription regulation</keyword>
<evidence type="ECO:0000256" key="2">
    <source>
        <dbReference type="ARBA" id="ARBA00023125"/>
    </source>
</evidence>
<dbReference type="InterPro" id="IPR001647">
    <property type="entry name" value="HTH_TetR"/>
</dbReference>
<protein>
    <submittedName>
        <fullName evidence="6">TetR family transcriptional regulator</fullName>
    </submittedName>
</protein>
<organism evidence="6 7">
    <name type="scientific">Noviherbaspirillum denitrificans</name>
    <dbReference type="NCBI Taxonomy" id="1968433"/>
    <lineage>
        <taxon>Bacteria</taxon>
        <taxon>Pseudomonadati</taxon>
        <taxon>Pseudomonadota</taxon>
        <taxon>Betaproteobacteria</taxon>
        <taxon>Burkholderiales</taxon>
        <taxon>Oxalobacteraceae</taxon>
        <taxon>Noviherbaspirillum</taxon>
    </lineage>
</organism>
<name>A0A254TFC0_9BURK</name>
<keyword evidence="7" id="KW-1185">Reference proteome</keyword>
<feature type="domain" description="HTH tetR-type" evidence="5">
    <location>
        <begin position="9"/>
        <end position="69"/>
    </location>
</feature>
<comment type="caution">
    <text evidence="6">The sequence shown here is derived from an EMBL/GenBank/DDBJ whole genome shotgun (WGS) entry which is preliminary data.</text>
</comment>
<dbReference type="GO" id="GO:0003677">
    <property type="term" value="F:DNA binding"/>
    <property type="evidence" value="ECO:0007669"/>
    <property type="project" value="UniProtKB-UniRule"/>
</dbReference>
<evidence type="ECO:0000256" key="3">
    <source>
        <dbReference type="ARBA" id="ARBA00023163"/>
    </source>
</evidence>
<dbReference type="RefSeq" id="WP_088708091.1">
    <property type="nucleotide sequence ID" value="NZ_LSTO01000001.1"/>
</dbReference>
<dbReference type="EMBL" id="LSTO01000001">
    <property type="protein sequence ID" value="OWW21235.1"/>
    <property type="molecule type" value="Genomic_DNA"/>
</dbReference>
<dbReference type="PROSITE" id="PS50977">
    <property type="entry name" value="HTH_TETR_2"/>
    <property type="match status" value="1"/>
</dbReference>
<dbReference type="Gene3D" id="1.10.10.60">
    <property type="entry name" value="Homeodomain-like"/>
    <property type="match status" value="1"/>
</dbReference>
<dbReference type="PANTHER" id="PTHR47506">
    <property type="entry name" value="TRANSCRIPTIONAL REGULATORY PROTEIN"/>
    <property type="match status" value="1"/>
</dbReference>
<proteinExistence type="predicted"/>
<dbReference type="SUPFAM" id="SSF46689">
    <property type="entry name" value="Homeodomain-like"/>
    <property type="match status" value="1"/>
</dbReference>
<dbReference type="PANTHER" id="PTHR47506:SF7">
    <property type="entry name" value="TRANSCRIPTIONAL REGULATORY PROTEIN"/>
    <property type="match status" value="1"/>
</dbReference>
<dbReference type="Proteomes" id="UP000197535">
    <property type="component" value="Unassembled WGS sequence"/>
</dbReference>
<dbReference type="Gene3D" id="1.10.357.10">
    <property type="entry name" value="Tetracycline Repressor, domain 2"/>
    <property type="match status" value="1"/>
</dbReference>
<reference evidence="6 7" key="1">
    <citation type="submission" date="2016-02" db="EMBL/GenBank/DDBJ databases">
        <authorList>
            <person name="Wen L."/>
            <person name="He K."/>
            <person name="Yang H."/>
        </authorList>
    </citation>
    <scope>NUCLEOTIDE SEQUENCE [LARGE SCALE GENOMIC DNA]</scope>
    <source>
        <strain evidence="6 7">TSA40</strain>
    </source>
</reference>
<dbReference type="OrthoDB" id="9798857at2"/>
<evidence type="ECO:0000256" key="4">
    <source>
        <dbReference type="PROSITE-ProRule" id="PRU00335"/>
    </source>
</evidence>
<evidence type="ECO:0000259" key="5">
    <source>
        <dbReference type="PROSITE" id="PS50977"/>
    </source>
</evidence>
<dbReference type="SUPFAM" id="SSF48498">
    <property type="entry name" value="Tetracyclin repressor-like, C-terminal domain"/>
    <property type="match status" value="1"/>
</dbReference>
<gene>
    <name evidence="6" type="ORF">AYR66_18925</name>
</gene>
<evidence type="ECO:0000313" key="7">
    <source>
        <dbReference type="Proteomes" id="UP000197535"/>
    </source>
</evidence>
<keyword evidence="3" id="KW-0804">Transcription</keyword>
<sequence>MRYSNTHKQETRQKLLDSSRAIAKKGGFDTTGVDALMSAIGLTGGAFYSHFRSKADLFAELIQLETELSTDMLAGDDNSPPDHVSKRIRNYLSTYHALHPEEGCVLAALGPEIARASPQVKAQVEAMLKRLQRSWATRLDDNDAGWALLAQCVGAIVLARVVESERTRQEILASSRRFVEKVQQPDQK</sequence>
<dbReference type="PRINTS" id="PR00455">
    <property type="entry name" value="HTHTETR"/>
</dbReference>
<dbReference type="Pfam" id="PF00440">
    <property type="entry name" value="TetR_N"/>
    <property type="match status" value="1"/>
</dbReference>
<evidence type="ECO:0000313" key="6">
    <source>
        <dbReference type="EMBL" id="OWW21235.1"/>
    </source>
</evidence>
<dbReference type="AlphaFoldDB" id="A0A254TFC0"/>